<dbReference type="InterPro" id="IPR020843">
    <property type="entry name" value="ER"/>
</dbReference>
<dbReference type="InterPro" id="IPR045010">
    <property type="entry name" value="MDR_fam"/>
</dbReference>
<dbReference type="PANTHER" id="PTHR43205">
    <property type="entry name" value="PROSTAGLANDIN REDUCTASE"/>
    <property type="match status" value="1"/>
</dbReference>
<dbReference type="Pfam" id="PF16884">
    <property type="entry name" value="ADH_N_2"/>
    <property type="match status" value="1"/>
</dbReference>
<dbReference type="EMBL" id="JAFBBU010000001">
    <property type="protein sequence ID" value="MBM7473639.1"/>
    <property type="molecule type" value="Genomic_DNA"/>
</dbReference>
<dbReference type="PANTHER" id="PTHR43205:SF7">
    <property type="entry name" value="PROSTAGLANDIN REDUCTASE 1"/>
    <property type="match status" value="1"/>
</dbReference>
<protein>
    <submittedName>
        <fullName evidence="3">NADPH-dependent curcumin reductase CurA</fullName>
    </submittedName>
</protein>
<comment type="caution">
    <text evidence="3">The sequence shown here is derived from an EMBL/GenBank/DDBJ whole genome shotgun (WGS) entry which is preliminary data.</text>
</comment>
<dbReference type="Proteomes" id="UP000776164">
    <property type="component" value="Unassembled WGS sequence"/>
</dbReference>
<dbReference type="Pfam" id="PF00107">
    <property type="entry name" value="ADH_zinc_N"/>
    <property type="match status" value="1"/>
</dbReference>
<evidence type="ECO:0000313" key="4">
    <source>
        <dbReference type="Proteomes" id="UP000776164"/>
    </source>
</evidence>
<accession>A0ABS2L989</accession>
<keyword evidence="1" id="KW-0560">Oxidoreductase</keyword>
<reference evidence="3 4" key="1">
    <citation type="submission" date="2021-01" db="EMBL/GenBank/DDBJ databases">
        <title>Sequencing the genomes of 1000 actinobacteria strains.</title>
        <authorList>
            <person name="Klenk H.-P."/>
        </authorList>
    </citation>
    <scope>NUCLEOTIDE SEQUENCE [LARGE SCALE GENOMIC DNA]</scope>
    <source>
        <strain evidence="3 4">DSM 13057</strain>
    </source>
</reference>
<evidence type="ECO:0000259" key="2">
    <source>
        <dbReference type="SMART" id="SM00829"/>
    </source>
</evidence>
<dbReference type="InterPro" id="IPR041694">
    <property type="entry name" value="ADH_N_2"/>
</dbReference>
<keyword evidence="4" id="KW-1185">Reference proteome</keyword>
<sequence length="337" mass="36224">MAQRRNRQVILIERPAGIPHSDNFTILETLIGEPAEGQVLVQNRYLSVDPAMRGWVSAESNYAEPVALGGVMRASAVGTVIQSESTRLTVGDVVVGRLGWQDYAIVDDFAVRRLSDAHTRSLPPSLALGILGTNGATAWLGLFGVGQPQRGDLVVVSTAAGAVGSAVGQLARLTGCRTVGITGSAHKVEVCESHYGFDVALNYHSDDFERELADVLAQGTDVYFDNTSGTISDAVMTHLAHRARVVVCGTAAISSWDPWPDGPRVARHLLTRTARMEGFLIQDHADEVDGVVQKLVPMVERGDLRYHEHVLDGLESAPGSIRGLYEGINLGKTIIRL</sequence>
<dbReference type="RefSeq" id="WP_205111238.1">
    <property type="nucleotide sequence ID" value="NZ_BAAAHT010000001.1"/>
</dbReference>
<feature type="domain" description="Enoyl reductase (ER)" evidence="2">
    <location>
        <begin position="20"/>
        <end position="335"/>
    </location>
</feature>
<dbReference type="InterPro" id="IPR036291">
    <property type="entry name" value="NAD(P)-bd_dom_sf"/>
</dbReference>
<dbReference type="CDD" id="cd05288">
    <property type="entry name" value="PGDH"/>
    <property type="match status" value="1"/>
</dbReference>
<dbReference type="SUPFAM" id="SSF50129">
    <property type="entry name" value="GroES-like"/>
    <property type="match status" value="1"/>
</dbReference>
<dbReference type="InterPro" id="IPR013149">
    <property type="entry name" value="ADH-like_C"/>
</dbReference>
<organism evidence="3 4">
    <name type="scientific">Subtercola frigoramans</name>
    <dbReference type="NCBI Taxonomy" id="120298"/>
    <lineage>
        <taxon>Bacteria</taxon>
        <taxon>Bacillati</taxon>
        <taxon>Actinomycetota</taxon>
        <taxon>Actinomycetes</taxon>
        <taxon>Micrococcales</taxon>
        <taxon>Microbacteriaceae</taxon>
        <taxon>Subtercola</taxon>
    </lineage>
</organism>
<proteinExistence type="predicted"/>
<evidence type="ECO:0000313" key="3">
    <source>
        <dbReference type="EMBL" id="MBM7473639.1"/>
    </source>
</evidence>
<dbReference type="Gene3D" id="3.40.50.720">
    <property type="entry name" value="NAD(P)-binding Rossmann-like Domain"/>
    <property type="match status" value="1"/>
</dbReference>
<gene>
    <name evidence="3" type="ORF">JOE66_003273</name>
</gene>
<dbReference type="SUPFAM" id="SSF51735">
    <property type="entry name" value="NAD(P)-binding Rossmann-fold domains"/>
    <property type="match status" value="1"/>
</dbReference>
<evidence type="ECO:0000256" key="1">
    <source>
        <dbReference type="ARBA" id="ARBA00023002"/>
    </source>
</evidence>
<dbReference type="SMART" id="SM00829">
    <property type="entry name" value="PKS_ER"/>
    <property type="match status" value="1"/>
</dbReference>
<dbReference type="Gene3D" id="3.90.180.10">
    <property type="entry name" value="Medium-chain alcohol dehydrogenases, catalytic domain"/>
    <property type="match status" value="1"/>
</dbReference>
<name>A0ABS2L989_9MICO</name>
<dbReference type="InterPro" id="IPR011032">
    <property type="entry name" value="GroES-like_sf"/>
</dbReference>